<comment type="caution">
    <text evidence="1">The sequence shown here is derived from an EMBL/GenBank/DDBJ whole genome shotgun (WGS) entry which is preliminary data.</text>
</comment>
<evidence type="ECO:0000313" key="1">
    <source>
        <dbReference type="EMBL" id="OTP65389.1"/>
    </source>
</evidence>
<name>A0A242M4D2_CABSO</name>
<dbReference type="AlphaFoldDB" id="A0A242M4D2"/>
<sequence length="38" mass="4036">MAAIAEVASAGFIEVNLAVPDLHEAGHSTTLRTWRGSR</sequence>
<gene>
    <name evidence="1" type="ORF">PAMC26577_39830</name>
</gene>
<organism evidence="1 2">
    <name type="scientific">Caballeronia sordidicola</name>
    <name type="common">Burkholderia sordidicola</name>
    <dbReference type="NCBI Taxonomy" id="196367"/>
    <lineage>
        <taxon>Bacteria</taxon>
        <taxon>Pseudomonadati</taxon>
        <taxon>Pseudomonadota</taxon>
        <taxon>Betaproteobacteria</taxon>
        <taxon>Burkholderiales</taxon>
        <taxon>Burkholderiaceae</taxon>
        <taxon>Caballeronia</taxon>
    </lineage>
</organism>
<dbReference type="EMBL" id="NBTZ01000181">
    <property type="protein sequence ID" value="OTP65389.1"/>
    <property type="molecule type" value="Genomic_DNA"/>
</dbReference>
<reference evidence="1 2" key="1">
    <citation type="submission" date="2017-03" db="EMBL/GenBank/DDBJ databases">
        <title>Genome analysis of strain PAMC 26577.</title>
        <authorList>
            <person name="Oh H.-M."/>
            <person name="Yang J.-A."/>
        </authorList>
    </citation>
    <scope>NUCLEOTIDE SEQUENCE [LARGE SCALE GENOMIC DNA]</scope>
    <source>
        <strain evidence="1 2">PAMC 26577</strain>
    </source>
</reference>
<protein>
    <submittedName>
        <fullName evidence="1">Uncharacterized protein</fullName>
    </submittedName>
</protein>
<accession>A0A242M4D2</accession>
<proteinExistence type="predicted"/>
<evidence type="ECO:0000313" key="2">
    <source>
        <dbReference type="Proteomes" id="UP000195221"/>
    </source>
</evidence>
<dbReference type="Proteomes" id="UP000195221">
    <property type="component" value="Unassembled WGS sequence"/>
</dbReference>